<dbReference type="EMBL" id="CM000610">
    <property type="protein sequence ID" value="EEC48922.1"/>
    <property type="molecule type" value="Genomic_DNA"/>
</dbReference>
<organism evidence="8 9">
    <name type="scientific">Phaeodactylum tricornutum (strain CCAP 1055/1)</name>
    <dbReference type="NCBI Taxonomy" id="556484"/>
    <lineage>
        <taxon>Eukaryota</taxon>
        <taxon>Sar</taxon>
        <taxon>Stramenopiles</taxon>
        <taxon>Ochrophyta</taxon>
        <taxon>Bacillariophyta</taxon>
        <taxon>Bacillariophyceae</taxon>
        <taxon>Bacillariophycidae</taxon>
        <taxon>Naviculales</taxon>
        <taxon>Phaeodactylaceae</taxon>
        <taxon>Phaeodactylum</taxon>
    </lineage>
</organism>
<dbReference type="PaxDb" id="2850-Phatr45676"/>
<feature type="transmembrane region" description="Helical" evidence="6">
    <location>
        <begin position="121"/>
        <end position="147"/>
    </location>
</feature>
<dbReference type="HOGENOM" id="CLU_1910742_0_0_1"/>
<evidence type="ECO:0000256" key="1">
    <source>
        <dbReference type="ARBA" id="ARBA00004651"/>
    </source>
</evidence>
<dbReference type="eggNOG" id="KOG3140">
    <property type="taxonomic scope" value="Eukaryota"/>
</dbReference>
<evidence type="ECO:0000313" key="8">
    <source>
        <dbReference type="EMBL" id="EEC48922.1"/>
    </source>
</evidence>
<feature type="transmembrane region" description="Helical" evidence="6">
    <location>
        <begin position="37"/>
        <end position="58"/>
    </location>
</feature>
<evidence type="ECO:0000313" key="9">
    <source>
        <dbReference type="Proteomes" id="UP000000759"/>
    </source>
</evidence>
<proteinExistence type="predicted"/>
<dbReference type="KEGG" id="pti:PHATRDRAFT_45676"/>
<dbReference type="InterPro" id="IPR032816">
    <property type="entry name" value="VTT_dom"/>
</dbReference>
<evidence type="ECO:0000256" key="2">
    <source>
        <dbReference type="ARBA" id="ARBA00022475"/>
    </source>
</evidence>
<sequence length="308" mass="33267">MSNAVPSPFRSSVAFNIAPEMPAGDDDATARPHQHTRLRSCIFFVMGILLALVVFDSMKEKRIERTAASFFTWIESHPFLGVLAVILVYTAATICFVPGSVLTIGTGFAFRSAFDDFGKGLALSSLAVFVGASCGSVCSFLLGRYLFREWVVRLASSYPIFRAIDRALENNGLKIMVLLRLSPLIPYNALDYISGVTSISLFSYSVALVGLLPGTITFCAIGATASSLAEGTDRSENGGLRVFALVFGLIFAFLGAGVASFYSKIELDMILQDESEGTVPIVAPDSEEEQYVRHAGRFSDHPIEEGIV</sequence>
<keyword evidence="2" id="KW-1003">Cell membrane</keyword>
<reference evidence="9" key="2">
    <citation type="submission" date="2008-08" db="EMBL/GenBank/DDBJ databases">
        <authorList>
            <consortium name="Diatom Consortium"/>
            <person name="Grigoriev I."/>
            <person name="Grimwood J."/>
            <person name="Kuo A."/>
            <person name="Otillar R.P."/>
            <person name="Salamov A."/>
            <person name="Detter J.C."/>
            <person name="Lindquist E."/>
            <person name="Shapiro H."/>
            <person name="Lucas S."/>
            <person name="Glavina del Rio T."/>
            <person name="Pitluck S."/>
            <person name="Rokhsar D."/>
            <person name="Bowler C."/>
        </authorList>
    </citation>
    <scope>GENOME REANNOTATION</scope>
    <source>
        <strain evidence="9">CCAP 1055/1</strain>
    </source>
</reference>
<feature type="domain" description="VTT" evidence="7">
    <location>
        <begin position="97"/>
        <end position="223"/>
    </location>
</feature>
<dbReference type="PANTHER" id="PTHR12677">
    <property type="entry name" value="GOLGI APPARATUS MEMBRANE PROTEIN TVP38-RELATED"/>
    <property type="match status" value="1"/>
</dbReference>
<dbReference type="InParanoid" id="B7FYH8"/>
<dbReference type="Pfam" id="PF09335">
    <property type="entry name" value="VTT_dom"/>
    <property type="match status" value="1"/>
</dbReference>
<feature type="transmembrane region" description="Helical" evidence="6">
    <location>
        <begin position="79"/>
        <end position="101"/>
    </location>
</feature>
<dbReference type="InterPro" id="IPR015414">
    <property type="entry name" value="TMEM64"/>
</dbReference>
<dbReference type="OrthoDB" id="166803at2759"/>
<keyword evidence="4 6" id="KW-1133">Transmembrane helix</keyword>
<dbReference type="Proteomes" id="UP000000759">
    <property type="component" value="Chromosome 7"/>
</dbReference>
<dbReference type="GeneID" id="7200459"/>
<gene>
    <name evidence="8" type="ORF">PHATRDRAFT_45676</name>
</gene>
<evidence type="ECO:0000256" key="3">
    <source>
        <dbReference type="ARBA" id="ARBA00022692"/>
    </source>
</evidence>
<feature type="transmembrane region" description="Helical" evidence="6">
    <location>
        <begin position="201"/>
        <end position="223"/>
    </location>
</feature>
<dbReference type="GO" id="GO:0005886">
    <property type="term" value="C:plasma membrane"/>
    <property type="evidence" value="ECO:0007669"/>
    <property type="project" value="UniProtKB-SubCell"/>
</dbReference>
<dbReference type="AlphaFoldDB" id="B7FYH8"/>
<feature type="transmembrane region" description="Helical" evidence="6">
    <location>
        <begin position="243"/>
        <end position="262"/>
    </location>
</feature>
<evidence type="ECO:0000259" key="7">
    <source>
        <dbReference type="Pfam" id="PF09335"/>
    </source>
</evidence>
<comment type="subcellular location">
    <subcellularLocation>
        <location evidence="1">Cell membrane</location>
        <topology evidence="1">Multi-pass membrane protein</topology>
    </subcellularLocation>
</comment>
<keyword evidence="5 6" id="KW-0472">Membrane</keyword>
<keyword evidence="9" id="KW-1185">Reference proteome</keyword>
<evidence type="ECO:0000256" key="6">
    <source>
        <dbReference type="SAM" id="Phobius"/>
    </source>
</evidence>
<accession>B7FYH8</accession>
<dbReference type="PANTHER" id="PTHR12677:SF59">
    <property type="entry name" value="GOLGI APPARATUS MEMBRANE PROTEIN TVP38-RELATED"/>
    <property type="match status" value="1"/>
</dbReference>
<evidence type="ECO:0000256" key="4">
    <source>
        <dbReference type="ARBA" id="ARBA00022989"/>
    </source>
</evidence>
<keyword evidence="3 6" id="KW-0812">Transmembrane</keyword>
<protein>
    <recommendedName>
        <fullName evidence="7">VTT domain-containing protein</fullName>
    </recommendedName>
</protein>
<reference evidence="8 9" key="1">
    <citation type="journal article" date="2008" name="Nature">
        <title>The Phaeodactylum genome reveals the evolutionary history of diatom genomes.</title>
        <authorList>
            <person name="Bowler C."/>
            <person name="Allen A.E."/>
            <person name="Badger J.H."/>
            <person name="Grimwood J."/>
            <person name="Jabbari K."/>
            <person name="Kuo A."/>
            <person name="Maheswari U."/>
            <person name="Martens C."/>
            <person name="Maumus F."/>
            <person name="Otillar R.P."/>
            <person name="Rayko E."/>
            <person name="Salamov A."/>
            <person name="Vandepoele K."/>
            <person name="Beszteri B."/>
            <person name="Gruber A."/>
            <person name="Heijde M."/>
            <person name="Katinka M."/>
            <person name="Mock T."/>
            <person name="Valentin K."/>
            <person name="Verret F."/>
            <person name="Berges J.A."/>
            <person name="Brownlee C."/>
            <person name="Cadoret J.P."/>
            <person name="Chiovitti A."/>
            <person name="Choi C.J."/>
            <person name="Coesel S."/>
            <person name="De Martino A."/>
            <person name="Detter J.C."/>
            <person name="Durkin C."/>
            <person name="Falciatore A."/>
            <person name="Fournet J."/>
            <person name="Haruta M."/>
            <person name="Huysman M.J."/>
            <person name="Jenkins B.D."/>
            <person name="Jiroutova K."/>
            <person name="Jorgensen R.E."/>
            <person name="Joubert Y."/>
            <person name="Kaplan A."/>
            <person name="Kroger N."/>
            <person name="Kroth P.G."/>
            <person name="La Roche J."/>
            <person name="Lindquist E."/>
            <person name="Lommer M."/>
            <person name="Martin-Jezequel V."/>
            <person name="Lopez P.J."/>
            <person name="Lucas S."/>
            <person name="Mangogna M."/>
            <person name="McGinnis K."/>
            <person name="Medlin L.K."/>
            <person name="Montsant A."/>
            <person name="Oudot-Le Secq M.P."/>
            <person name="Napoli C."/>
            <person name="Obornik M."/>
            <person name="Parker M.S."/>
            <person name="Petit J.L."/>
            <person name="Porcel B.M."/>
            <person name="Poulsen N."/>
            <person name="Robison M."/>
            <person name="Rychlewski L."/>
            <person name="Rynearson T.A."/>
            <person name="Schmutz J."/>
            <person name="Shapiro H."/>
            <person name="Siaut M."/>
            <person name="Stanley M."/>
            <person name="Sussman M.R."/>
            <person name="Taylor A.R."/>
            <person name="Vardi A."/>
            <person name="von Dassow P."/>
            <person name="Vyverman W."/>
            <person name="Willis A."/>
            <person name="Wyrwicz L.S."/>
            <person name="Rokhsar D.S."/>
            <person name="Weissenbach J."/>
            <person name="Armbrust E.V."/>
            <person name="Green B.R."/>
            <person name="Van de Peer Y."/>
            <person name="Grigoriev I.V."/>
        </authorList>
    </citation>
    <scope>NUCLEOTIDE SEQUENCE [LARGE SCALE GENOMIC DNA]</scope>
    <source>
        <strain evidence="8 9">CCAP 1055/1</strain>
    </source>
</reference>
<dbReference type="RefSeq" id="XP_002179936.1">
    <property type="nucleotide sequence ID" value="XM_002179900.1"/>
</dbReference>
<name>B7FYH8_PHATC</name>
<evidence type="ECO:0000256" key="5">
    <source>
        <dbReference type="ARBA" id="ARBA00023136"/>
    </source>
</evidence>